<comment type="subcellular location">
    <subcellularLocation>
        <location evidence="5">Cytoplasm</location>
    </subcellularLocation>
</comment>
<dbReference type="GO" id="GO:0003746">
    <property type="term" value="F:translation elongation factor activity"/>
    <property type="evidence" value="ECO:0007669"/>
    <property type="project" value="UniProtKB-UniRule"/>
</dbReference>
<dbReference type="SUPFAM" id="SSF46934">
    <property type="entry name" value="UBA-like"/>
    <property type="match status" value="1"/>
</dbReference>
<dbReference type="Proteomes" id="UP000034048">
    <property type="component" value="Unassembled WGS sequence"/>
</dbReference>
<dbReference type="PANTHER" id="PTHR11741:SF0">
    <property type="entry name" value="ELONGATION FACTOR TS, MITOCHONDRIAL"/>
    <property type="match status" value="1"/>
</dbReference>
<keyword evidence="3 5" id="KW-0251">Elongation factor</keyword>
<feature type="region of interest" description="Involved in Mg(2+) ion dislocation from EF-Tu" evidence="5">
    <location>
        <begin position="77"/>
        <end position="80"/>
    </location>
</feature>
<dbReference type="Gene3D" id="1.10.8.10">
    <property type="entry name" value="DNA helicase RuvA subunit, C-terminal domain"/>
    <property type="match status" value="1"/>
</dbReference>
<dbReference type="Pfam" id="PF00889">
    <property type="entry name" value="EF_TS"/>
    <property type="match status" value="1"/>
</dbReference>
<dbReference type="EMBL" id="LBWS01000018">
    <property type="protein sequence ID" value="KKR14796.1"/>
    <property type="molecule type" value="Genomic_DNA"/>
</dbReference>
<reference evidence="7 8" key="1">
    <citation type="journal article" date="2015" name="Nature">
        <title>rRNA introns, odd ribosomes, and small enigmatic genomes across a large radiation of phyla.</title>
        <authorList>
            <person name="Brown C.T."/>
            <person name="Hug L.A."/>
            <person name="Thomas B.C."/>
            <person name="Sharon I."/>
            <person name="Castelle C.J."/>
            <person name="Singh A."/>
            <person name="Wilkins M.J."/>
            <person name="Williams K.H."/>
            <person name="Banfield J.F."/>
        </authorList>
    </citation>
    <scope>NUCLEOTIDE SEQUENCE [LARGE SCALE GENOMIC DNA]</scope>
</reference>
<evidence type="ECO:0000256" key="2">
    <source>
        <dbReference type="ARBA" id="ARBA00016956"/>
    </source>
</evidence>
<comment type="caution">
    <text evidence="7">The sequence shown here is derived from an EMBL/GenBank/DDBJ whole genome shotgun (WGS) entry which is preliminary data.</text>
</comment>
<proteinExistence type="inferred from homology"/>
<protein>
    <recommendedName>
        <fullName evidence="2 5">Elongation factor Ts</fullName>
        <shortName evidence="5">EF-Ts</shortName>
    </recommendedName>
</protein>
<feature type="domain" description="Translation elongation factor EFTs/EF1B dimerisation" evidence="6">
    <location>
        <begin position="68"/>
        <end position="264"/>
    </location>
</feature>
<dbReference type="InterPro" id="IPR009060">
    <property type="entry name" value="UBA-like_sf"/>
</dbReference>
<dbReference type="Gene3D" id="1.10.286.20">
    <property type="match status" value="1"/>
</dbReference>
<evidence type="ECO:0000256" key="1">
    <source>
        <dbReference type="ARBA" id="ARBA00005532"/>
    </source>
</evidence>
<evidence type="ECO:0000256" key="5">
    <source>
        <dbReference type="HAMAP-Rule" id="MF_00050"/>
    </source>
</evidence>
<gene>
    <name evidence="5" type="primary">tsf</name>
    <name evidence="7" type="ORF">UT42_C0018G0004</name>
</gene>
<comment type="similarity">
    <text evidence="1 5">Belongs to the EF-Ts family.</text>
</comment>
<dbReference type="InterPro" id="IPR001816">
    <property type="entry name" value="Transl_elong_EFTs/EF1B"/>
</dbReference>
<dbReference type="Gene3D" id="3.30.479.20">
    <property type="entry name" value="Elongation factor Ts, dimerisation domain"/>
    <property type="match status" value="2"/>
</dbReference>
<dbReference type="PATRIC" id="fig|1618634.3.peg.242"/>
<dbReference type="PANTHER" id="PTHR11741">
    <property type="entry name" value="ELONGATION FACTOR TS"/>
    <property type="match status" value="1"/>
</dbReference>
<organism evidence="7 8">
    <name type="scientific">Candidatus Falkowbacteria bacterium GW2011_GWA2_39_24</name>
    <dbReference type="NCBI Taxonomy" id="1618634"/>
    <lineage>
        <taxon>Bacteria</taxon>
        <taxon>Candidatus Falkowiibacteriota</taxon>
    </lineage>
</organism>
<dbReference type="InterPro" id="IPR014039">
    <property type="entry name" value="Transl_elong_EFTs/EF1B_dimer"/>
</dbReference>
<name>A0A0G0NPT5_9BACT</name>
<dbReference type="CDD" id="cd14275">
    <property type="entry name" value="UBA_EF-Ts"/>
    <property type="match status" value="1"/>
</dbReference>
<dbReference type="AlphaFoldDB" id="A0A0G0NPT5"/>
<evidence type="ECO:0000259" key="6">
    <source>
        <dbReference type="Pfam" id="PF00889"/>
    </source>
</evidence>
<evidence type="ECO:0000256" key="3">
    <source>
        <dbReference type="ARBA" id="ARBA00022768"/>
    </source>
</evidence>
<evidence type="ECO:0000256" key="4">
    <source>
        <dbReference type="ARBA" id="ARBA00022917"/>
    </source>
</evidence>
<keyword evidence="4 5" id="KW-0648">Protein biosynthesis</keyword>
<dbReference type="HAMAP" id="MF_00050">
    <property type="entry name" value="EF_Ts"/>
    <property type="match status" value="1"/>
</dbReference>
<dbReference type="FunFam" id="1.10.8.10:FF:000001">
    <property type="entry name" value="Elongation factor Ts"/>
    <property type="match status" value="1"/>
</dbReference>
<evidence type="ECO:0000313" key="8">
    <source>
        <dbReference type="Proteomes" id="UP000034048"/>
    </source>
</evidence>
<dbReference type="GO" id="GO:0005737">
    <property type="term" value="C:cytoplasm"/>
    <property type="evidence" value="ECO:0007669"/>
    <property type="project" value="UniProtKB-SubCell"/>
</dbReference>
<dbReference type="NCBIfam" id="TIGR00116">
    <property type="entry name" value="tsf"/>
    <property type="match status" value="1"/>
</dbReference>
<dbReference type="InterPro" id="IPR036402">
    <property type="entry name" value="EF-Ts_dimer_sf"/>
</dbReference>
<evidence type="ECO:0000313" key="7">
    <source>
        <dbReference type="EMBL" id="KKR14796.1"/>
    </source>
</evidence>
<dbReference type="SUPFAM" id="SSF54713">
    <property type="entry name" value="Elongation factor Ts (EF-Ts), dimerisation domain"/>
    <property type="match status" value="2"/>
</dbReference>
<accession>A0A0G0NPT5</accession>
<comment type="function">
    <text evidence="5">Associates with the EF-Tu.GDP complex and induces the exchange of GDP to GTP. It remains bound to the aminoacyl-tRNA.EF-Tu.GTP complex up to the GTP hydrolysis stage on the ribosome.</text>
</comment>
<keyword evidence="5" id="KW-0963">Cytoplasm</keyword>
<sequence length="265" mass="29241">MEDIKKLRSLTGCGIGDCKVALDESQGNMEKAVEILRKKGIAKAAKREDREASQGIIKLALSADHKIGYLVEVNAETDFVVRNQKFQDFADQVLAIVQEQKPANREALLALPMTDGTVKTNLDVLSGTIGEKLDIKNVAVVTSQGTVASYAHAGGTIGVLVALDQPDQDALAYDIAMQVAASNPRYIKPEEVVTTELDKEKEVYREQLRNEGKPAEMIEKILTGKVNKYYEEVCLIKQEYIKDDKKKVADILGPVQVETFVRFSL</sequence>